<accession>A0A0F9V4J4</accession>
<organism evidence="1">
    <name type="scientific">marine sediment metagenome</name>
    <dbReference type="NCBI Taxonomy" id="412755"/>
    <lineage>
        <taxon>unclassified sequences</taxon>
        <taxon>metagenomes</taxon>
        <taxon>ecological metagenomes</taxon>
    </lineage>
</organism>
<dbReference type="EMBL" id="LAZR01000049">
    <property type="protein sequence ID" value="KKN98904.1"/>
    <property type="molecule type" value="Genomic_DNA"/>
</dbReference>
<protein>
    <submittedName>
        <fullName evidence="1">Uncharacterized protein</fullName>
    </submittedName>
</protein>
<dbReference type="AlphaFoldDB" id="A0A0F9V4J4"/>
<name>A0A0F9V4J4_9ZZZZ</name>
<sequence length="106" mass="12683">MNKIPKLGKDCEQHLYSEYFGCRCTSNEHLVLFTLDAYDPQYVEFCVSVKMNQYHGFFAKLWVAVKYLFGRKCKDAVDHWDTVMLKIEDVDRLIEMLQKYKRLSEE</sequence>
<gene>
    <name evidence="1" type="ORF">LCGC14_0141470</name>
</gene>
<comment type="caution">
    <text evidence="1">The sequence shown here is derived from an EMBL/GenBank/DDBJ whole genome shotgun (WGS) entry which is preliminary data.</text>
</comment>
<reference evidence="1" key="1">
    <citation type="journal article" date="2015" name="Nature">
        <title>Complex archaea that bridge the gap between prokaryotes and eukaryotes.</title>
        <authorList>
            <person name="Spang A."/>
            <person name="Saw J.H."/>
            <person name="Jorgensen S.L."/>
            <person name="Zaremba-Niedzwiedzka K."/>
            <person name="Martijn J."/>
            <person name="Lind A.E."/>
            <person name="van Eijk R."/>
            <person name="Schleper C."/>
            <person name="Guy L."/>
            <person name="Ettema T.J."/>
        </authorList>
    </citation>
    <scope>NUCLEOTIDE SEQUENCE</scope>
</reference>
<proteinExistence type="predicted"/>
<evidence type="ECO:0000313" key="1">
    <source>
        <dbReference type="EMBL" id="KKN98904.1"/>
    </source>
</evidence>